<feature type="domain" description="EF-hand" evidence="4">
    <location>
        <begin position="129"/>
        <end position="164"/>
    </location>
</feature>
<gene>
    <name evidence="5" type="ORF">UA08_05079</name>
</gene>
<dbReference type="InterPro" id="IPR018247">
    <property type="entry name" value="EF_Hand_1_Ca_BS"/>
</dbReference>
<dbReference type="GeneID" id="31004835"/>
<dbReference type="RefSeq" id="XP_020119531.1">
    <property type="nucleotide sequence ID" value="XM_020267833.1"/>
</dbReference>
<dbReference type="SUPFAM" id="SSF47473">
    <property type="entry name" value="EF-hand"/>
    <property type="match status" value="1"/>
</dbReference>
<organism evidence="5 6">
    <name type="scientific">Talaromyces atroroseus</name>
    <dbReference type="NCBI Taxonomy" id="1441469"/>
    <lineage>
        <taxon>Eukaryota</taxon>
        <taxon>Fungi</taxon>
        <taxon>Dikarya</taxon>
        <taxon>Ascomycota</taxon>
        <taxon>Pezizomycotina</taxon>
        <taxon>Eurotiomycetes</taxon>
        <taxon>Eurotiomycetidae</taxon>
        <taxon>Eurotiales</taxon>
        <taxon>Trichocomaceae</taxon>
        <taxon>Talaromyces</taxon>
        <taxon>Talaromyces sect. Trachyspermi</taxon>
    </lineage>
</organism>
<name>A0A225AFM3_TALAT</name>
<feature type="compositionally biased region" description="Acidic residues" evidence="3">
    <location>
        <begin position="65"/>
        <end position="75"/>
    </location>
</feature>
<comment type="caution">
    <text evidence="5">The sequence shown here is derived from an EMBL/GenBank/DDBJ whole genome shotgun (WGS) entry which is preliminary data.</text>
</comment>
<evidence type="ECO:0000313" key="5">
    <source>
        <dbReference type="EMBL" id="OKL59410.1"/>
    </source>
</evidence>
<feature type="region of interest" description="Disordered" evidence="3">
    <location>
        <begin position="1"/>
        <end position="124"/>
    </location>
</feature>
<dbReference type="FunFam" id="1.10.238.10:FF:000003">
    <property type="entry name" value="Calmodulin A"/>
    <property type="match status" value="1"/>
</dbReference>
<dbReference type="PROSITE" id="PS00018">
    <property type="entry name" value="EF_HAND_1"/>
    <property type="match status" value="2"/>
</dbReference>
<protein>
    <recommendedName>
        <fullName evidence="4">EF-hand domain-containing protein</fullName>
    </recommendedName>
</protein>
<sequence length="304" mass="32075">MNSNLPYKPSPLSFNSPRASPFRRPSSPGSPTTAIRASTPASSPGRGHTPVTSPSKLHQSYTVGDTEEALAEDDQPVSASAPKSPRWRESPVSPTKGASGRNSFSSPLGVRSPRPNAISNDAISRLPPSQVRDMREAFQVLDRDNDGSVNRGDVADVLSNLGRDPSSSATAQYFPAGAAQTMNLPTFLSTLSTLLAPLSSQKELLNAFAAFDDDDSGQVDVAELRDALLHTNPDIGESPLTEREVDEVLDGFTGRRAFGGRGKLAGLHGQKRGEVFHYQDFVGSIMGSSDNGNGPNSVAKAGSS</sequence>
<dbReference type="InterPro" id="IPR050403">
    <property type="entry name" value="Myosin_RLC"/>
</dbReference>
<feature type="compositionally biased region" description="Polar residues" evidence="3">
    <location>
        <begin position="32"/>
        <end position="42"/>
    </location>
</feature>
<accession>A0A225AFM3</accession>
<feature type="domain" description="EF-hand" evidence="4">
    <location>
        <begin position="199"/>
        <end position="234"/>
    </location>
</feature>
<dbReference type="GO" id="GO:0005509">
    <property type="term" value="F:calcium ion binding"/>
    <property type="evidence" value="ECO:0007669"/>
    <property type="project" value="InterPro"/>
</dbReference>
<evidence type="ECO:0000313" key="6">
    <source>
        <dbReference type="Proteomes" id="UP000214365"/>
    </source>
</evidence>
<dbReference type="STRING" id="1441469.A0A225AFM3"/>
<dbReference type="Proteomes" id="UP000214365">
    <property type="component" value="Unassembled WGS sequence"/>
</dbReference>
<keyword evidence="2" id="KW-0106">Calcium</keyword>
<dbReference type="EMBL" id="LFMY01000007">
    <property type="protein sequence ID" value="OKL59410.1"/>
    <property type="molecule type" value="Genomic_DNA"/>
</dbReference>
<evidence type="ECO:0000256" key="3">
    <source>
        <dbReference type="SAM" id="MobiDB-lite"/>
    </source>
</evidence>
<evidence type="ECO:0000256" key="1">
    <source>
        <dbReference type="ARBA" id="ARBA00022737"/>
    </source>
</evidence>
<dbReference type="InterPro" id="IPR002048">
    <property type="entry name" value="EF_hand_dom"/>
</dbReference>
<dbReference type="PROSITE" id="PS50222">
    <property type="entry name" value="EF_HAND_2"/>
    <property type="match status" value="2"/>
</dbReference>
<dbReference type="InterPro" id="IPR011992">
    <property type="entry name" value="EF-hand-dom_pair"/>
</dbReference>
<dbReference type="Pfam" id="PF13405">
    <property type="entry name" value="EF-hand_6"/>
    <property type="match status" value="1"/>
</dbReference>
<feature type="compositionally biased region" description="Polar residues" evidence="3">
    <location>
        <begin position="50"/>
        <end position="63"/>
    </location>
</feature>
<evidence type="ECO:0000256" key="2">
    <source>
        <dbReference type="ARBA" id="ARBA00022837"/>
    </source>
</evidence>
<dbReference type="SMART" id="SM00054">
    <property type="entry name" value="EFh"/>
    <property type="match status" value="2"/>
</dbReference>
<keyword evidence="1" id="KW-0677">Repeat</keyword>
<feature type="compositionally biased region" description="Low complexity" evidence="3">
    <location>
        <begin position="16"/>
        <end position="31"/>
    </location>
</feature>
<dbReference type="Pfam" id="PF13202">
    <property type="entry name" value="EF-hand_5"/>
    <property type="match status" value="1"/>
</dbReference>
<dbReference type="Gene3D" id="1.10.238.10">
    <property type="entry name" value="EF-hand"/>
    <property type="match status" value="2"/>
</dbReference>
<dbReference type="OrthoDB" id="429467at2759"/>
<dbReference type="CDD" id="cd00051">
    <property type="entry name" value="EFh"/>
    <property type="match status" value="1"/>
</dbReference>
<dbReference type="AlphaFoldDB" id="A0A225AFM3"/>
<reference evidence="5 6" key="1">
    <citation type="submission" date="2015-06" db="EMBL/GenBank/DDBJ databases">
        <title>Talaromyces atroroseus IBT 11181 draft genome.</title>
        <authorList>
            <person name="Rasmussen K.B."/>
            <person name="Rasmussen S."/>
            <person name="Petersen B."/>
            <person name="Sicheritz-Ponten T."/>
            <person name="Mortensen U.H."/>
            <person name="Thrane U."/>
        </authorList>
    </citation>
    <scope>NUCLEOTIDE SEQUENCE [LARGE SCALE GENOMIC DNA]</scope>
    <source>
        <strain evidence="5 6">IBT 11181</strain>
    </source>
</reference>
<evidence type="ECO:0000259" key="4">
    <source>
        <dbReference type="PROSITE" id="PS50222"/>
    </source>
</evidence>
<dbReference type="PANTHER" id="PTHR23049">
    <property type="entry name" value="MYOSIN REGULATORY LIGHT CHAIN 2"/>
    <property type="match status" value="1"/>
</dbReference>
<keyword evidence="6" id="KW-1185">Reference proteome</keyword>
<proteinExistence type="predicted"/>